<reference evidence="2" key="2">
    <citation type="submission" date="2013-11" db="EMBL/GenBank/DDBJ databases">
        <title>Genome sequences of clinical and environmental isolates of Serratia marcescens.</title>
        <authorList>
            <person name="Iguchi A."/>
            <person name="Komatsu H."/>
            <person name="Nagaya Y."/>
            <person name="Ogura Y."/>
            <person name="Katsura K."/>
            <person name="Kurokawa K."/>
            <person name="Ooka T."/>
            <person name="Hattori M."/>
            <person name="Gotoh N."/>
            <person name="Thomson N."/>
            <person name="Hayashi T."/>
        </authorList>
    </citation>
    <scope>NUCLEOTIDE SEQUENCE [LARGE SCALE GENOMIC DNA]</scope>
    <source>
        <strain evidence="2">Db11</strain>
    </source>
</reference>
<accession>A0ABC9IFX0</accession>
<reference evidence="1 2" key="1">
    <citation type="submission" date="2013-06" db="EMBL/GenBank/DDBJ databases">
        <authorList>
            <person name="Aslett M."/>
        </authorList>
    </citation>
    <scope>NUCLEOTIDE SEQUENCE [LARGE SCALE GENOMIC DNA]</scope>
    <source>
        <strain evidence="1 2">Db11</strain>
    </source>
</reference>
<reference evidence="1 2" key="3">
    <citation type="journal article" date="2014" name="Genome Biol. Evol.">
        <title>Genome evolution and plasticity of Serratia marcescens, an important multidrug-resistant nosocomial pathogen.</title>
        <authorList>
            <person name="Iguchi A."/>
            <person name="Nagaya Y."/>
            <person name="Pradel E."/>
            <person name="Ooka T."/>
            <person name="Ogura Y."/>
            <person name="Katsura K."/>
            <person name="Kurokawa K."/>
            <person name="Oshima K."/>
            <person name="Hattori M."/>
            <person name="Parkhill J."/>
            <person name="Sebaihia M."/>
            <person name="Coulthurst S.J."/>
            <person name="Gotoh N."/>
            <person name="Thomson N.R."/>
            <person name="Ewbank J.J."/>
            <person name="Hayashi T."/>
        </authorList>
    </citation>
    <scope>NUCLEOTIDE SEQUENCE [LARGE SCALE GENOMIC DNA]</scope>
    <source>
        <strain evidence="1 2">Db11</strain>
    </source>
</reference>
<dbReference type="GeneID" id="87005235"/>
<dbReference type="Proteomes" id="UP000018979">
    <property type="component" value="Chromosome I"/>
</dbReference>
<dbReference type="Pfam" id="PF24389">
    <property type="entry name" value="ORC-CDC6-like"/>
    <property type="match status" value="1"/>
</dbReference>
<dbReference type="InterPro" id="IPR056955">
    <property type="entry name" value="ORC-CDC6-like"/>
</dbReference>
<organism evidence="1 2">
    <name type="scientific">Serratia marcescens subsp. marcescens Db11</name>
    <dbReference type="NCBI Taxonomy" id="273526"/>
    <lineage>
        <taxon>Bacteria</taxon>
        <taxon>Pseudomonadati</taxon>
        <taxon>Pseudomonadota</taxon>
        <taxon>Gammaproteobacteria</taxon>
        <taxon>Enterobacterales</taxon>
        <taxon>Yersiniaceae</taxon>
        <taxon>Serratia</taxon>
    </lineage>
</organism>
<dbReference type="InterPro" id="IPR027417">
    <property type="entry name" value="P-loop_NTPase"/>
</dbReference>
<proteinExistence type="predicted"/>
<dbReference type="KEGG" id="smac:SMDB11_1107"/>
<name>A0ABC9IFX0_SERMA</name>
<evidence type="ECO:0000313" key="2">
    <source>
        <dbReference type="Proteomes" id="UP000018979"/>
    </source>
</evidence>
<evidence type="ECO:0008006" key="3">
    <source>
        <dbReference type="Google" id="ProtNLM"/>
    </source>
</evidence>
<sequence>MSSVDINKVLRQIAKRAEKLEGQYIIESFVDTGTLFDAVTVKENSVIFGRRGTGKTHLLRYMAEQVKESGDLAVYIDLRNIGSNGGLYSEVDVPESQRAMTLIIDTLQAIHEHVKNEAFALPDDIDINVTDLISGLDEFIDSASKTKITGDIKKSSEVSSSSTQTNKLSGDLKVQFDALVASGAMSQELVDALMKKETFEITGKEEFHIVYPDIARATRKINSSLGKRKLWLLIDEWAEIPLDLQPYLADVMKRAFFSHHSIIVKIGAIENRSRFQKLLSSGYTLGIELGADASSHISLDEFMVFDNDANKAKNFFINLVHRHAMAFDDNGSIPKTTKRFVSQAFTQENAASEFAMSCEGVARDALSIISECALKSERDKISIPTIRRSAKDCFIRAKKNTIESMEHASDLLNWIIDDVIKGRSAKAFMLESNKRDPLIDFLFDNRVLHIIKQGASAQDIVGKRYNVYSIDYGCYVDLLSTIYKPRGVIAEEDFDGNIIYTDVPKNDYRSIRRAILNLNDFYSNVNYRE</sequence>
<dbReference type="AlphaFoldDB" id="A0ABC9IFX0"/>
<evidence type="ECO:0000313" key="1">
    <source>
        <dbReference type="EMBL" id="CDG11683.1"/>
    </source>
</evidence>
<protein>
    <recommendedName>
        <fullName evidence="3">ATP-binding protein</fullName>
    </recommendedName>
</protein>
<dbReference type="SUPFAM" id="SSF52540">
    <property type="entry name" value="P-loop containing nucleoside triphosphate hydrolases"/>
    <property type="match status" value="1"/>
</dbReference>
<dbReference type="Gene3D" id="3.40.50.300">
    <property type="entry name" value="P-loop containing nucleotide triphosphate hydrolases"/>
    <property type="match status" value="1"/>
</dbReference>
<dbReference type="RefSeq" id="WP_071826109.1">
    <property type="nucleotide sequence ID" value="NZ_HG326223.1"/>
</dbReference>
<gene>
    <name evidence="1" type="ORF">SMDB11_1107</name>
</gene>
<dbReference type="EMBL" id="HG326223">
    <property type="protein sequence ID" value="CDG11683.1"/>
    <property type="molecule type" value="Genomic_DNA"/>
</dbReference>